<dbReference type="EMBL" id="BAABHB010000010">
    <property type="protein sequence ID" value="GAA4413562.1"/>
    <property type="molecule type" value="Genomic_DNA"/>
</dbReference>
<keyword evidence="3" id="KW-1185">Reference proteome</keyword>
<evidence type="ECO:0000256" key="1">
    <source>
        <dbReference type="SAM" id="Phobius"/>
    </source>
</evidence>
<name>A0ABP8KR85_9BACT</name>
<evidence type="ECO:0000313" key="2">
    <source>
        <dbReference type="EMBL" id="GAA4413562.1"/>
    </source>
</evidence>
<keyword evidence="1" id="KW-0812">Transmembrane</keyword>
<feature type="transmembrane region" description="Helical" evidence="1">
    <location>
        <begin position="33"/>
        <end position="50"/>
    </location>
</feature>
<comment type="caution">
    <text evidence="2">The sequence shown here is derived from an EMBL/GenBank/DDBJ whole genome shotgun (WGS) entry which is preliminary data.</text>
</comment>
<organism evidence="2 3">
    <name type="scientific">Nibrella viscosa</name>
    <dbReference type="NCBI Taxonomy" id="1084524"/>
    <lineage>
        <taxon>Bacteria</taxon>
        <taxon>Pseudomonadati</taxon>
        <taxon>Bacteroidota</taxon>
        <taxon>Cytophagia</taxon>
        <taxon>Cytophagales</taxon>
        <taxon>Spirosomataceae</taxon>
        <taxon>Nibrella</taxon>
    </lineage>
</organism>
<keyword evidence="1" id="KW-1133">Transmembrane helix</keyword>
<reference evidence="3" key="1">
    <citation type="journal article" date="2019" name="Int. J. Syst. Evol. Microbiol.">
        <title>The Global Catalogue of Microorganisms (GCM) 10K type strain sequencing project: providing services to taxonomists for standard genome sequencing and annotation.</title>
        <authorList>
            <consortium name="The Broad Institute Genomics Platform"/>
            <consortium name="The Broad Institute Genome Sequencing Center for Infectious Disease"/>
            <person name="Wu L."/>
            <person name="Ma J."/>
        </authorList>
    </citation>
    <scope>NUCLEOTIDE SEQUENCE [LARGE SCALE GENOMIC DNA]</scope>
    <source>
        <strain evidence="3">JCM 17925</strain>
    </source>
</reference>
<dbReference type="Proteomes" id="UP001500936">
    <property type="component" value="Unassembled WGS sequence"/>
</dbReference>
<sequence length="155" mass="17877">MVNLRQPDKIGLTQVYVLCIGLIATRFMRRKKVVGLLIGLCILSCIVYKFKQLEEQGKEDHLFKSYFVEDASKPYEFAVTGKGLVNFQILLQGFVDDSATVDLHTRLAKYKQFRIMGRVDLNHIGDFYEGREPLIITYTPTKARKGRLRIFARTL</sequence>
<evidence type="ECO:0000313" key="3">
    <source>
        <dbReference type="Proteomes" id="UP001500936"/>
    </source>
</evidence>
<proteinExistence type="predicted"/>
<accession>A0ABP8KR85</accession>
<gene>
    <name evidence="2" type="ORF">GCM10023187_41990</name>
</gene>
<keyword evidence="1" id="KW-0472">Membrane</keyword>
<protein>
    <submittedName>
        <fullName evidence="2">Uncharacterized protein</fullName>
    </submittedName>
</protein>